<dbReference type="Proteomes" id="UP001607302">
    <property type="component" value="Unassembled WGS sequence"/>
</dbReference>
<keyword evidence="2" id="KW-1185">Reference proteome</keyword>
<gene>
    <name evidence="1" type="ORF">V1478_015811</name>
</gene>
<name>A0ABD2A1X3_VESSQ</name>
<reference evidence="1 2" key="1">
    <citation type="journal article" date="2024" name="Ann. Entomol. Soc. Am.">
        <title>Genomic analyses of the southern and eastern yellowjacket wasps (Hymenoptera: Vespidae) reveal evolutionary signatures of social life.</title>
        <authorList>
            <person name="Catto M.A."/>
            <person name="Caine P.B."/>
            <person name="Orr S.E."/>
            <person name="Hunt B.G."/>
            <person name="Goodisman M.A.D."/>
        </authorList>
    </citation>
    <scope>NUCLEOTIDE SEQUENCE [LARGE SCALE GENOMIC DNA]</scope>
    <source>
        <strain evidence="1">233</strain>
        <tissue evidence="1">Head and thorax</tissue>
    </source>
</reference>
<comment type="caution">
    <text evidence="1">The sequence shown here is derived from an EMBL/GenBank/DDBJ whole genome shotgun (WGS) entry which is preliminary data.</text>
</comment>
<dbReference type="EMBL" id="JAUDFV010000156">
    <property type="protein sequence ID" value="KAL2714626.1"/>
    <property type="molecule type" value="Genomic_DNA"/>
</dbReference>
<protein>
    <submittedName>
        <fullName evidence="1">Uncharacterized protein</fullName>
    </submittedName>
</protein>
<accession>A0ABD2A1X3</accession>
<dbReference type="AlphaFoldDB" id="A0ABD2A1X3"/>
<organism evidence="1 2">
    <name type="scientific">Vespula squamosa</name>
    <name type="common">Southern yellow jacket</name>
    <name type="synonym">Wasp</name>
    <dbReference type="NCBI Taxonomy" id="30214"/>
    <lineage>
        <taxon>Eukaryota</taxon>
        <taxon>Metazoa</taxon>
        <taxon>Ecdysozoa</taxon>
        <taxon>Arthropoda</taxon>
        <taxon>Hexapoda</taxon>
        <taxon>Insecta</taxon>
        <taxon>Pterygota</taxon>
        <taxon>Neoptera</taxon>
        <taxon>Endopterygota</taxon>
        <taxon>Hymenoptera</taxon>
        <taxon>Apocrita</taxon>
        <taxon>Aculeata</taxon>
        <taxon>Vespoidea</taxon>
        <taxon>Vespidae</taxon>
        <taxon>Vespinae</taxon>
        <taxon>Vespula</taxon>
    </lineage>
</organism>
<evidence type="ECO:0000313" key="2">
    <source>
        <dbReference type="Proteomes" id="UP001607302"/>
    </source>
</evidence>
<evidence type="ECO:0000313" key="1">
    <source>
        <dbReference type="EMBL" id="KAL2714626.1"/>
    </source>
</evidence>
<proteinExistence type="predicted"/>
<sequence length="129" mass="14006">MLISLKIVPVKLLINNSLKGNKNHILPLLTHGVRKDAWVARLDVVYPCQARISSIYYCARKPVATVPADKATQDSWENDPHCTLIAPRLTPTRSSGNSAAAVIAVTLLVCDLFQNTGLTGLCCKIGCNH</sequence>